<sequence length="45" mass="5211">MEYEDLPEEAKEAFRMWCAGRPYECEDWTEDRSAFAAGYEAGLDA</sequence>
<dbReference type="AlphaFoldDB" id="A0A0F9I3P0"/>
<gene>
    <name evidence="1" type="ORF">LCGC14_1707900</name>
</gene>
<proteinExistence type="predicted"/>
<accession>A0A0F9I3P0</accession>
<evidence type="ECO:0000313" key="1">
    <source>
        <dbReference type="EMBL" id="KKM14264.1"/>
    </source>
</evidence>
<dbReference type="EMBL" id="LAZR01015189">
    <property type="protein sequence ID" value="KKM14264.1"/>
    <property type="molecule type" value="Genomic_DNA"/>
</dbReference>
<organism evidence="1">
    <name type="scientific">marine sediment metagenome</name>
    <dbReference type="NCBI Taxonomy" id="412755"/>
    <lineage>
        <taxon>unclassified sequences</taxon>
        <taxon>metagenomes</taxon>
        <taxon>ecological metagenomes</taxon>
    </lineage>
</organism>
<reference evidence="1" key="1">
    <citation type="journal article" date="2015" name="Nature">
        <title>Complex archaea that bridge the gap between prokaryotes and eukaryotes.</title>
        <authorList>
            <person name="Spang A."/>
            <person name="Saw J.H."/>
            <person name="Jorgensen S.L."/>
            <person name="Zaremba-Niedzwiedzka K."/>
            <person name="Martijn J."/>
            <person name="Lind A.E."/>
            <person name="van Eijk R."/>
            <person name="Schleper C."/>
            <person name="Guy L."/>
            <person name="Ettema T.J."/>
        </authorList>
    </citation>
    <scope>NUCLEOTIDE SEQUENCE</scope>
</reference>
<comment type="caution">
    <text evidence="1">The sequence shown here is derived from an EMBL/GenBank/DDBJ whole genome shotgun (WGS) entry which is preliminary data.</text>
</comment>
<protein>
    <submittedName>
        <fullName evidence="1">Uncharacterized protein</fullName>
    </submittedName>
</protein>
<name>A0A0F9I3P0_9ZZZZ</name>